<keyword evidence="3" id="KW-1185">Reference proteome</keyword>
<dbReference type="Proteomes" id="UP001266305">
    <property type="component" value="Unassembled WGS sequence"/>
</dbReference>
<feature type="compositionally biased region" description="Polar residues" evidence="1">
    <location>
        <begin position="39"/>
        <end position="52"/>
    </location>
</feature>
<dbReference type="EMBL" id="JASSZA010000010">
    <property type="protein sequence ID" value="KAK2100534.1"/>
    <property type="molecule type" value="Genomic_DNA"/>
</dbReference>
<evidence type="ECO:0000313" key="3">
    <source>
        <dbReference type="Proteomes" id="UP001266305"/>
    </source>
</evidence>
<feature type="region of interest" description="Disordered" evidence="1">
    <location>
        <begin position="28"/>
        <end position="52"/>
    </location>
</feature>
<evidence type="ECO:0000256" key="1">
    <source>
        <dbReference type="SAM" id="MobiDB-lite"/>
    </source>
</evidence>
<organism evidence="2 3">
    <name type="scientific">Saguinus oedipus</name>
    <name type="common">Cotton-top tamarin</name>
    <name type="synonym">Oedipomidas oedipus</name>
    <dbReference type="NCBI Taxonomy" id="9490"/>
    <lineage>
        <taxon>Eukaryota</taxon>
        <taxon>Metazoa</taxon>
        <taxon>Chordata</taxon>
        <taxon>Craniata</taxon>
        <taxon>Vertebrata</taxon>
        <taxon>Euteleostomi</taxon>
        <taxon>Mammalia</taxon>
        <taxon>Eutheria</taxon>
        <taxon>Euarchontoglires</taxon>
        <taxon>Primates</taxon>
        <taxon>Haplorrhini</taxon>
        <taxon>Platyrrhini</taxon>
        <taxon>Cebidae</taxon>
        <taxon>Callitrichinae</taxon>
        <taxon>Saguinus</taxon>
    </lineage>
</organism>
<evidence type="ECO:0000313" key="2">
    <source>
        <dbReference type="EMBL" id="KAK2100534.1"/>
    </source>
</evidence>
<gene>
    <name evidence="2" type="ORF">P7K49_021882</name>
</gene>
<proteinExistence type="predicted"/>
<protein>
    <submittedName>
        <fullName evidence="2">Uncharacterized protein</fullName>
    </submittedName>
</protein>
<name>A0ABQ9UTW2_SAGOE</name>
<reference evidence="2 3" key="1">
    <citation type="submission" date="2023-05" db="EMBL/GenBank/DDBJ databases">
        <title>B98-5 Cell Line De Novo Hybrid Assembly: An Optical Mapping Approach.</title>
        <authorList>
            <person name="Kananen K."/>
            <person name="Auerbach J.A."/>
            <person name="Kautto E."/>
            <person name="Blachly J.S."/>
        </authorList>
    </citation>
    <scope>NUCLEOTIDE SEQUENCE [LARGE SCALE GENOMIC DNA]</scope>
    <source>
        <strain evidence="2">B95-8</strain>
        <tissue evidence="2">Cell line</tissue>
    </source>
</reference>
<sequence>MDLSVALAEWLQCLVSKGNAETTTHLTVEIREDDPRYPQSLQARNDTSGTRR</sequence>
<accession>A0ABQ9UTW2</accession>
<comment type="caution">
    <text evidence="2">The sequence shown here is derived from an EMBL/GenBank/DDBJ whole genome shotgun (WGS) entry which is preliminary data.</text>
</comment>